<name>A0ACC1J392_9FUNG</name>
<dbReference type="Proteomes" id="UP001150603">
    <property type="component" value="Unassembled WGS sequence"/>
</dbReference>
<evidence type="ECO:0000313" key="2">
    <source>
        <dbReference type="Proteomes" id="UP001150603"/>
    </source>
</evidence>
<sequence length="173" mass="19264">MKVSLLSIILGAASAYAASIPATDNPKFYCEAPRPQASTYKALPGHTLVHLQVVHRHGDRVPDNYSPASPTMDMCGKYPDLTLQRNAPGVPIGHTEIEIDSSLPYANKFWAGNCELGQLTDLGSETMVRLGQTLRSIYIDKLRFMSQRSWTSDIYFRADYIWRTQQSGRSVLA</sequence>
<evidence type="ECO:0000313" key="1">
    <source>
        <dbReference type="EMBL" id="KAJ1935577.1"/>
    </source>
</evidence>
<comment type="caution">
    <text evidence="1">The sequence shown here is derived from an EMBL/GenBank/DDBJ whole genome shotgun (WGS) entry which is preliminary data.</text>
</comment>
<dbReference type="EMBL" id="JANBPW010004195">
    <property type="protein sequence ID" value="KAJ1935577.1"/>
    <property type="molecule type" value="Genomic_DNA"/>
</dbReference>
<proteinExistence type="predicted"/>
<feature type="non-terminal residue" evidence="1">
    <location>
        <position position="173"/>
    </location>
</feature>
<organism evidence="1 2">
    <name type="scientific">Linderina macrospora</name>
    <dbReference type="NCBI Taxonomy" id="4868"/>
    <lineage>
        <taxon>Eukaryota</taxon>
        <taxon>Fungi</taxon>
        <taxon>Fungi incertae sedis</taxon>
        <taxon>Zoopagomycota</taxon>
        <taxon>Kickxellomycotina</taxon>
        <taxon>Kickxellomycetes</taxon>
        <taxon>Kickxellales</taxon>
        <taxon>Kickxellaceae</taxon>
        <taxon>Linderina</taxon>
    </lineage>
</organism>
<keyword evidence="2" id="KW-1185">Reference proteome</keyword>
<protein>
    <submittedName>
        <fullName evidence="1">Uncharacterized protein</fullName>
    </submittedName>
</protein>
<gene>
    <name evidence="1" type="ORF">FBU59_005341</name>
</gene>
<reference evidence="1" key="1">
    <citation type="submission" date="2022-07" db="EMBL/GenBank/DDBJ databases">
        <title>Phylogenomic reconstructions and comparative analyses of Kickxellomycotina fungi.</title>
        <authorList>
            <person name="Reynolds N.K."/>
            <person name="Stajich J.E."/>
            <person name="Barry K."/>
            <person name="Grigoriev I.V."/>
            <person name="Crous P."/>
            <person name="Smith M.E."/>
        </authorList>
    </citation>
    <scope>NUCLEOTIDE SEQUENCE</scope>
    <source>
        <strain evidence="1">NRRL 5244</strain>
    </source>
</reference>
<accession>A0ACC1J392</accession>